<dbReference type="Pfam" id="PF00096">
    <property type="entry name" value="zf-C2H2"/>
    <property type="match status" value="8"/>
</dbReference>
<feature type="domain" description="C2H2-type" evidence="12">
    <location>
        <begin position="596"/>
        <end position="623"/>
    </location>
</feature>
<dbReference type="SMART" id="SM00355">
    <property type="entry name" value="ZnF_C2H2"/>
    <property type="match status" value="9"/>
</dbReference>
<keyword evidence="3" id="KW-0479">Metal-binding</keyword>
<dbReference type="PROSITE" id="PS50157">
    <property type="entry name" value="ZINC_FINGER_C2H2_2"/>
    <property type="match status" value="9"/>
</dbReference>
<organism evidence="14 15">
    <name type="scientific">Apodemus speciosus</name>
    <name type="common">Large Japanese field mouse</name>
    <dbReference type="NCBI Taxonomy" id="105296"/>
    <lineage>
        <taxon>Eukaryota</taxon>
        <taxon>Metazoa</taxon>
        <taxon>Chordata</taxon>
        <taxon>Craniata</taxon>
        <taxon>Vertebrata</taxon>
        <taxon>Euteleostomi</taxon>
        <taxon>Mammalia</taxon>
        <taxon>Eutheria</taxon>
        <taxon>Euarchontoglires</taxon>
        <taxon>Glires</taxon>
        <taxon>Rodentia</taxon>
        <taxon>Myomorpha</taxon>
        <taxon>Muroidea</taxon>
        <taxon>Muridae</taxon>
        <taxon>Murinae</taxon>
        <taxon>Apodemus</taxon>
    </lineage>
</organism>
<dbReference type="PROSITE" id="PS50805">
    <property type="entry name" value="KRAB"/>
    <property type="match status" value="1"/>
</dbReference>
<evidence type="ECO:0000313" key="15">
    <source>
        <dbReference type="Proteomes" id="UP001623349"/>
    </source>
</evidence>
<evidence type="ECO:0000256" key="11">
    <source>
        <dbReference type="PROSITE-ProRule" id="PRU00042"/>
    </source>
</evidence>
<comment type="similarity">
    <text evidence="2">Belongs to the krueppel C2H2-type zinc-finger protein family.</text>
</comment>
<feature type="domain" description="C2H2-type" evidence="12">
    <location>
        <begin position="242"/>
        <end position="269"/>
    </location>
</feature>
<comment type="subcellular location">
    <subcellularLocation>
        <location evidence="1">Nucleus</location>
    </subcellularLocation>
</comment>
<dbReference type="InterPro" id="IPR036236">
    <property type="entry name" value="Znf_C2H2_sf"/>
</dbReference>
<evidence type="ECO:0000259" key="12">
    <source>
        <dbReference type="PROSITE" id="PS50157"/>
    </source>
</evidence>
<dbReference type="Gene3D" id="3.30.160.60">
    <property type="entry name" value="Classic Zinc Finger"/>
    <property type="match status" value="9"/>
</dbReference>
<keyword evidence="15" id="KW-1185">Reference proteome</keyword>
<keyword evidence="6" id="KW-0862">Zinc</keyword>
<keyword evidence="7" id="KW-0805">Transcription regulation</keyword>
<keyword evidence="10" id="KW-0539">Nucleus</keyword>
<feature type="domain" description="C2H2-type" evidence="12">
    <location>
        <begin position="377"/>
        <end position="404"/>
    </location>
</feature>
<feature type="domain" description="C2H2-type" evidence="12">
    <location>
        <begin position="540"/>
        <end position="567"/>
    </location>
</feature>
<dbReference type="PANTHER" id="PTHR24399">
    <property type="entry name" value="ZINC FINGER AND BTB DOMAIN-CONTAINING"/>
    <property type="match status" value="1"/>
</dbReference>
<evidence type="ECO:0000256" key="1">
    <source>
        <dbReference type="ARBA" id="ARBA00004123"/>
    </source>
</evidence>
<evidence type="ECO:0000256" key="9">
    <source>
        <dbReference type="ARBA" id="ARBA00023163"/>
    </source>
</evidence>
<feature type="domain" description="C2H2-type" evidence="12">
    <location>
        <begin position="512"/>
        <end position="539"/>
    </location>
</feature>
<evidence type="ECO:0000256" key="3">
    <source>
        <dbReference type="ARBA" id="ARBA00022723"/>
    </source>
</evidence>
<evidence type="ECO:0000256" key="8">
    <source>
        <dbReference type="ARBA" id="ARBA00023125"/>
    </source>
</evidence>
<evidence type="ECO:0000256" key="7">
    <source>
        <dbReference type="ARBA" id="ARBA00023015"/>
    </source>
</evidence>
<feature type="domain" description="C2H2-type" evidence="12">
    <location>
        <begin position="484"/>
        <end position="511"/>
    </location>
</feature>
<dbReference type="EMBL" id="BAAFST010000011">
    <property type="protein sequence ID" value="GAB1296131.1"/>
    <property type="molecule type" value="Genomic_DNA"/>
</dbReference>
<dbReference type="Proteomes" id="UP001623349">
    <property type="component" value="Unassembled WGS sequence"/>
</dbReference>
<comment type="caution">
    <text evidence="14">The sequence shown here is derived from an EMBL/GenBank/DDBJ whole genome shotgun (WGS) entry which is preliminary data.</text>
</comment>
<keyword evidence="4" id="KW-0677">Repeat</keyword>
<accession>A0ABQ0FAI1</accession>
<evidence type="ECO:0000259" key="13">
    <source>
        <dbReference type="PROSITE" id="PS50805"/>
    </source>
</evidence>
<feature type="domain" description="C2H2-type" evidence="12">
    <location>
        <begin position="568"/>
        <end position="595"/>
    </location>
</feature>
<feature type="domain" description="C2H2-type" evidence="12">
    <location>
        <begin position="456"/>
        <end position="483"/>
    </location>
</feature>
<reference evidence="14 15" key="1">
    <citation type="submission" date="2024-08" db="EMBL/GenBank/DDBJ databases">
        <title>The draft genome of Apodemus speciosus.</title>
        <authorList>
            <person name="Nabeshima K."/>
            <person name="Suzuki S."/>
            <person name="Onuma M."/>
        </authorList>
    </citation>
    <scope>NUCLEOTIDE SEQUENCE [LARGE SCALE GENOMIC DNA]</scope>
    <source>
        <strain evidence="14">IB14-021</strain>
    </source>
</reference>
<evidence type="ECO:0000256" key="5">
    <source>
        <dbReference type="ARBA" id="ARBA00022771"/>
    </source>
</evidence>
<evidence type="ECO:0000256" key="4">
    <source>
        <dbReference type="ARBA" id="ARBA00022737"/>
    </source>
</evidence>
<dbReference type="Pfam" id="PF01352">
    <property type="entry name" value="KRAB"/>
    <property type="match status" value="1"/>
</dbReference>
<dbReference type="SUPFAM" id="SSF57667">
    <property type="entry name" value="beta-beta-alpha zinc fingers"/>
    <property type="match status" value="6"/>
</dbReference>
<keyword evidence="8" id="KW-0238">DNA-binding</keyword>
<evidence type="ECO:0000313" key="14">
    <source>
        <dbReference type="EMBL" id="GAB1296131.1"/>
    </source>
</evidence>
<evidence type="ECO:0000256" key="10">
    <source>
        <dbReference type="ARBA" id="ARBA00023242"/>
    </source>
</evidence>
<dbReference type="PROSITE" id="PS00028">
    <property type="entry name" value="ZINC_FINGER_C2H2_1"/>
    <property type="match status" value="9"/>
</dbReference>
<dbReference type="PANTHER" id="PTHR24399:SF75">
    <property type="entry name" value="ZFP14 ZINC FINGER PROTEIN-RELATED"/>
    <property type="match status" value="1"/>
</dbReference>
<dbReference type="InterPro" id="IPR036051">
    <property type="entry name" value="KRAB_dom_sf"/>
</dbReference>
<feature type="domain" description="C2H2-type" evidence="12">
    <location>
        <begin position="428"/>
        <end position="455"/>
    </location>
</feature>
<dbReference type="InterPro" id="IPR013087">
    <property type="entry name" value="Znf_C2H2_type"/>
</dbReference>
<protein>
    <submittedName>
        <fullName evidence="14">Predicted gene 12258</fullName>
    </submittedName>
</protein>
<dbReference type="CDD" id="cd07765">
    <property type="entry name" value="KRAB_A-box"/>
    <property type="match status" value="1"/>
</dbReference>
<feature type="domain" description="KRAB" evidence="13">
    <location>
        <begin position="34"/>
        <end position="126"/>
    </location>
</feature>
<keyword evidence="9" id="KW-0804">Transcription</keyword>
<sequence length="625" mass="72127">MADLEPEREVGTRAGISSVKMRRTVPSCLYPGLVSFEDVSVDFTWDEWQDLDDTQRKLYRDVMLETYSSLLSLNMQNVDDRNEVSQDSQKIRRCNLVIAKSSASAERATGGKALNGSHHVLDLSVKNRTSSGTSPGALNIRDSVLLPREPSEMQAREELDLPDVPRVSPRLPEPLSLYPSTECEEQRLQHCGPSEAFHRKPVWLQKPFPMRDPSSKLRDFRKELEKLALPAKGEIRAQVQAFECKVCGKLFCKNSHLTQHLKMHKEKRCYKGSNCEPILNIQPKLPKHQSLGVEEEPYTCNDDEKYICPKSEKSVQQKIIGDGRIVYGKTVCSKLNCSVQQNPRRDVKPHEYSISVKTISKSDFHQLETSHRHKRVYECNACGKTFSYTPHVYSHSGAHSTEKPYECEDCRQSRLTVSQPAHTQEKRYVCNVCGKAFYKRAHLHAHQRTHTGEKPYDCQECGKSFRLKSFLVVHQRIHTGEKPFACDTCGKRFKQRSSLYTHIRIHTGEKPYQCKECRKSFILKSYLTVHQRTHSGEKPYECDVCGKSFKQNSHLHAHKRTHTSEKPYECIVCGKSYKQSPSLYTHRKIHTSEKPYECKQCRKSFSLKFHLTRHQRTHSSEKHYQ</sequence>
<evidence type="ECO:0000256" key="6">
    <source>
        <dbReference type="ARBA" id="ARBA00022833"/>
    </source>
</evidence>
<proteinExistence type="inferred from homology"/>
<dbReference type="Gene3D" id="6.10.140.140">
    <property type="match status" value="1"/>
</dbReference>
<gene>
    <name evidence="14" type="ORF">APTSU1_001136600</name>
</gene>
<dbReference type="SMART" id="SM00349">
    <property type="entry name" value="KRAB"/>
    <property type="match status" value="1"/>
</dbReference>
<dbReference type="InterPro" id="IPR001909">
    <property type="entry name" value="KRAB"/>
</dbReference>
<dbReference type="SUPFAM" id="SSF109640">
    <property type="entry name" value="KRAB domain (Kruppel-associated box)"/>
    <property type="match status" value="1"/>
</dbReference>
<keyword evidence="5 11" id="KW-0863">Zinc-finger</keyword>
<evidence type="ECO:0000256" key="2">
    <source>
        <dbReference type="ARBA" id="ARBA00006991"/>
    </source>
</evidence>
<name>A0ABQ0FAI1_APOSI</name>